<accession>A0A0E0BRP8</accession>
<dbReference type="Proteomes" id="UP000026961">
    <property type="component" value="Chromosome 12"/>
</dbReference>
<evidence type="ECO:0000256" key="1">
    <source>
        <dbReference type="SAM" id="Phobius"/>
    </source>
</evidence>
<dbReference type="EnsemblPlants" id="OGLUM12G10660.1">
    <property type="protein sequence ID" value="OGLUM12G10660.1"/>
    <property type="gene ID" value="OGLUM12G10660"/>
</dbReference>
<proteinExistence type="predicted"/>
<protein>
    <submittedName>
        <fullName evidence="2">Uncharacterized protein</fullName>
    </submittedName>
</protein>
<keyword evidence="1" id="KW-0812">Transmembrane</keyword>
<dbReference type="AlphaFoldDB" id="A0A0E0BRP8"/>
<reference evidence="2" key="1">
    <citation type="submission" date="2015-04" db="UniProtKB">
        <authorList>
            <consortium name="EnsemblPlants"/>
        </authorList>
    </citation>
    <scope>IDENTIFICATION</scope>
</reference>
<reference evidence="2" key="2">
    <citation type="submission" date="2018-05" db="EMBL/GenBank/DDBJ databases">
        <title>OgluRS3 (Oryza glumaepatula Reference Sequence Version 3).</title>
        <authorList>
            <person name="Zhang J."/>
            <person name="Kudrna D."/>
            <person name="Lee S."/>
            <person name="Talag J."/>
            <person name="Welchert J."/>
            <person name="Wing R.A."/>
        </authorList>
    </citation>
    <scope>NUCLEOTIDE SEQUENCE [LARGE SCALE GENOMIC DNA]</scope>
</reference>
<keyword evidence="1" id="KW-1133">Transmembrane helix</keyword>
<evidence type="ECO:0000313" key="3">
    <source>
        <dbReference type="Proteomes" id="UP000026961"/>
    </source>
</evidence>
<organism evidence="2">
    <name type="scientific">Oryza glumipatula</name>
    <dbReference type="NCBI Taxonomy" id="40148"/>
    <lineage>
        <taxon>Eukaryota</taxon>
        <taxon>Viridiplantae</taxon>
        <taxon>Streptophyta</taxon>
        <taxon>Embryophyta</taxon>
        <taxon>Tracheophyta</taxon>
        <taxon>Spermatophyta</taxon>
        <taxon>Magnoliopsida</taxon>
        <taxon>Liliopsida</taxon>
        <taxon>Poales</taxon>
        <taxon>Poaceae</taxon>
        <taxon>BOP clade</taxon>
        <taxon>Oryzoideae</taxon>
        <taxon>Oryzeae</taxon>
        <taxon>Oryzinae</taxon>
        <taxon>Oryza</taxon>
    </lineage>
</organism>
<name>A0A0E0BRP8_9ORYZ</name>
<feature type="transmembrane region" description="Helical" evidence="1">
    <location>
        <begin position="119"/>
        <end position="138"/>
    </location>
</feature>
<keyword evidence="1" id="KW-0472">Membrane</keyword>
<dbReference type="Gramene" id="OGLUM12G10660.1">
    <property type="protein sequence ID" value="OGLUM12G10660.1"/>
    <property type="gene ID" value="OGLUM12G10660"/>
</dbReference>
<sequence>MALSCFPCLPSPLDSIPSNADLAAQRGAPIPSAAPSWISRHARTSIQIDATSPISSAPPPTIRHRTQIVVEDSLPVVDDFIAAISDFFALDLRHWAPSTGIQIAVCSLRSGMFMLNSQIHVYLLFLLFVAVCSNHFFLGNGFTNCSS</sequence>
<evidence type="ECO:0000313" key="2">
    <source>
        <dbReference type="EnsemblPlants" id="OGLUM12G10660.1"/>
    </source>
</evidence>
<dbReference type="HOGENOM" id="CLU_1770942_0_0_1"/>
<keyword evidence="3" id="KW-1185">Reference proteome</keyword>